<organism evidence="7 8">
    <name type="scientific">Hyphomonas polymorpha PS728</name>
    <dbReference type="NCBI Taxonomy" id="1280954"/>
    <lineage>
        <taxon>Bacteria</taxon>
        <taxon>Pseudomonadati</taxon>
        <taxon>Pseudomonadota</taxon>
        <taxon>Alphaproteobacteria</taxon>
        <taxon>Hyphomonadales</taxon>
        <taxon>Hyphomonadaceae</taxon>
        <taxon>Hyphomonas</taxon>
    </lineage>
</organism>
<dbReference type="InterPro" id="IPR007627">
    <property type="entry name" value="RNA_pol_sigma70_r2"/>
</dbReference>
<dbReference type="eggNOG" id="COG1595">
    <property type="taxonomic scope" value="Bacteria"/>
</dbReference>
<dbReference type="Gene3D" id="1.10.1740.10">
    <property type="match status" value="1"/>
</dbReference>
<feature type="domain" description="RNA polymerase sigma-70 region 2" evidence="5">
    <location>
        <begin position="9"/>
        <end position="76"/>
    </location>
</feature>
<dbReference type="InterPro" id="IPR014284">
    <property type="entry name" value="RNA_pol_sigma-70_dom"/>
</dbReference>
<evidence type="ECO:0000259" key="5">
    <source>
        <dbReference type="Pfam" id="PF04542"/>
    </source>
</evidence>
<dbReference type="Proteomes" id="UP000027100">
    <property type="component" value="Unassembled WGS sequence"/>
</dbReference>
<feature type="domain" description="RNA polymerase sigma factor 70 region 4 type 2" evidence="6">
    <location>
        <begin position="110"/>
        <end position="160"/>
    </location>
</feature>
<gene>
    <name evidence="7" type="ORF">HPO_17883</name>
</gene>
<accession>A0A062V9M5</accession>
<dbReference type="Gene3D" id="1.10.10.10">
    <property type="entry name" value="Winged helix-like DNA-binding domain superfamily/Winged helix DNA-binding domain"/>
    <property type="match status" value="1"/>
</dbReference>
<dbReference type="PANTHER" id="PTHR43133:SF63">
    <property type="entry name" value="RNA POLYMERASE SIGMA FACTOR FECI-RELATED"/>
    <property type="match status" value="1"/>
</dbReference>
<keyword evidence="4" id="KW-0804">Transcription</keyword>
<dbReference type="PANTHER" id="PTHR43133">
    <property type="entry name" value="RNA POLYMERASE ECF-TYPE SIGMA FACTO"/>
    <property type="match status" value="1"/>
</dbReference>
<keyword evidence="8" id="KW-1185">Reference proteome</keyword>
<dbReference type="OrthoDB" id="7620544at2"/>
<dbReference type="GO" id="GO:0003677">
    <property type="term" value="F:DNA binding"/>
    <property type="evidence" value="ECO:0007669"/>
    <property type="project" value="InterPro"/>
</dbReference>
<dbReference type="Pfam" id="PF08281">
    <property type="entry name" value="Sigma70_r4_2"/>
    <property type="match status" value="1"/>
</dbReference>
<name>A0A062V9M5_9PROT</name>
<dbReference type="GO" id="GO:0006352">
    <property type="term" value="P:DNA-templated transcription initiation"/>
    <property type="evidence" value="ECO:0007669"/>
    <property type="project" value="InterPro"/>
</dbReference>
<dbReference type="SUPFAM" id="SSF88946">
    <property type="entry name" value="Sigma2 domain of RNA polymerase sigma factors"/>
    <property type="match status" value="1"/>
</dbReference>
<sequence>MRNAFLRDLYSNHFGELVGRLRKLYGAGPPDPEDMAQAAFEQIARLDDFSRIQSPRAFLFRTAINLTLNARSREKRARAHAELEKTQFPDAELEENSPEIVFMGKQAIIALADVLKALPPKQREIILRSRFHGETYAQIRAATGWSEADISRQLTRALETIQQALRP</sequence>
<comment type="caution">
    <text evidence="7">The sequence shown here is derived from an EMBL/GenBank/DDBJ whole genome shotgun (WGS) entry which is preliminary data.</text>
</comment>
<proteinExistence type="inferred from homology"/>
<dbReference type="InterPro" id="IPR013249">
    <property type="entry name" value="RNA_pol_sigma70_r4_t2"/>
</dbReference>
<protein>
    <submittedName>
        <fullName evidence="7">ECF subfamily RNA polymerase sigma-24 factor</fullName>
    </submittedName>
</protein>
<dbReference type="NCBIfam" id="TIGR02937">
    <property type="entry name" value="sigma70-ECF"/>
    <property type="match status" value="1"/>
</dbReference>
<keyword evidence="2" id="KW-0805">Transcription regulation</keyword>
<dbReference type="GO" id="GO:0016987">
    <property type="term" value="F:sigma factor activity"/>
    <property type="evidence" value="ECO:0007669"/>
    <property type="project" value="UniProtKB-KW"/>
</dbReference>
<dbReference type="InterPro" id="IPR013325">
    <property type="entry name" value="RNA_pol_sigma_r2"/>
</dbReference>
<dbReference type="PATRIC" id="fig|1280954.3.peg.3601"/>
<evidence type="ECO:0000313" key="7">
    <source>
        <dbReference type="EMBL" id="KCZ96821.1"/>
    </source>
</evidence>
<evidence type="ECO:0000256" key="2">
    <source>
        <dbReference type="ARBA" id="ARBA00023015"/>
    </source>
</evidence>
<dbReference type="RefSeq" id="WP_162174068.1">
    <property type="nucleotide sequence ID" value="NZ_ARYM01000032.1"/>
</dbReference>
<dbReference type="AlphaFoldDB" id="A0A062V9M5"/>
<reference evidence="7 8" key="1">
    <citation type="journal article" date="2014" name="Antonie Van Leeuwenhoek">
        <title>Hyphomonas beringensis sp. nov. and Hyphomonas chukchiensis sp. nov., isolated from surface seawater of the Bering Sea and Chukchi Sea.</title>
        <authorList>
            <person name="Li C."/>
            <person name="Lai Q."/>
            <person name="Li G."/>
            <person name="Dong C."/>
            <person name="Wang J."/>
            <person name="Liao Y."/>
            <person name="Shao Z."/>
        </authorList>
    </citation>
    <scope>NUCLEOTIDE SEQUENCE [LARGE SCALE GENOMIC DNA]</scope>
    <source>
        <strain evidence="7 8">PS728</strain>
    </source>
</reference>
<dbReference type="EMBL" id="ARYM01000032">
    <property type="protein sequence ID" value="KCZ96821.1"/>
    <property type="molecule type" value="Genomic_DNA"/>
</dbReference>
<evidence type="ECO:0000256" key="3">
    <source>
        <dbReference type="ARBA" id="ARBA00023082"/>
    </source>
</evidence>
<comment type="similarity">
    <text evidence="1">Belongs to the sigma-70 factor family. ECF subfamily.</text>
</comment>
<evidence type="ECO:0000256" key="4">
    <source>
        <dbReference type="ARBA" id="ARBA00023163"/>
    </source>
</evidence>
<dbReference type="STRING" id="1280954.HPO_17883"/>
<dbReference type="InterPro" id="IPR013324">
    <property type="entry name" value="RNA_pol_sigma_r3/r4-like"/>
</dbReference>
<keyword evidence="3" id="KW-0731">Sigma factor</keyword>
<dbReference type="Pfam" id="PF04542">
    <property type="entry name" value="Sigma70_r2"/>
    <property type="match status" value="1"/>
</dbReference>
<dbReference type="SUPFAM" id="SSF88659">
    <property type="entry name" value="Sigma3 and sigma4 domains of RNA polymerase sigma factors"/>
    <property type="match status" value="1"/>
</dbReference>
<evidence type="ECO:0000259" key="6">
    <source>
        <dbReference type="Pfam" id="PF08281"/>
    </source>
</evidence>
<dbReference type="InterPro" id="IPR036388">
    <property type="entry name" value="WH-like_DNA-bd_sf"/>
</dbReference>
<evidence type="ECO:0000313" key="8">
    <source>
        <dbReference type="Proteomes" id="UP000027100"/>
    </source>
</evidence>
<evidence type="ECO:0000256" key="1">
    <source>
        <dbReference type="ARBA" id="ARBA00010641"/>
    </source>
</evidence>
<dbReference type="InterPro" id="IPR039425">
    <property type="entry name" value="RNA_pol_sigma-70-like"/>
</dbReference>